<reference evidence="1" key="1">
    <citation type="journal article" date="2020" name="bioRxiv">
        <title>Chromosome-level reference genome of the European wasp spider Argiope bruennichi: a resource for studies on range expansion and evolutionary adaptation.</title>
        <authorList>
            <person name="Sheffer M.M."/>
            <person name="Hoppe A."/>
            <person name="Krehenwinkel H."/>
            <person name="Uhl G."/>
            <person name="Kuss A.W."/>
            <person name="Jensen L."/>
            <person name="Jensen C."/>
            <person name="Gillespie R.G."/>
            <person name="Hoff K.J."/>
            <person name="Prost S."/>
        </authorList>
    </citation>
    <scope>NUCLEOTIDE SEQUENCE</scope>
</reference>
<evidence type="ECO:0000313" key="2">
    <source>
        <dbReference type="Proteomes" id="UP000807504"/>
    </source>
</evidence>
<accession>A0A8T0ESF3</accession>
<sequence length="92" mass="11160">MVTKVISPIREFRLTQERSIKSVSSKIHSLFMEDFVQPKIFLKYLLISHQLWNLSLLDDWKNLFFSCKWNGYSWKKSFCILLRVEWRIISAF</sequence>
<comment type="caution">
    <text evidence="1">The sequence shown here is derived from an EMBL/GenBank/DDBJ whole genome shotgun (WGS) entry which is preliminary data.</text>
</comment>
<organism evidence="1 2">
    <name type="scientific">Argiope bruennichi</name>
    <name type="common">Wasp spider</name>
    <name type="synonym">Aranea bruennichi</name>
    <dbReference type="NCBI Taxonomy" id="94029"/>
    <lineage>
        <taxon>Eukaryota</taxon>
        <taxon>Metazoa</taxon>
        <taxon>Ecdysozoa</taxon>
        <taxon>Arthropoda</taxon>
        <taxon>Chelicerata</taxon>
        <taxon>Arachnida</taxon>
        <taxon>Araneae</taxon>
        <taxon>Araneomorphae</taxon>
        <taxon>Entelegynae</taxon>
        <taxon>Araneoidea</taxon>
        <taxon>Araneidae</taxon>
        <taxon>Argiope</taxon>
    </lineage>
</organism>
<evidence type="ECO:0000313" key="1">
    <source>
        <dbReference type="EMBL" id="KAF8777366.1"/>
    </source>
</evidence>
<gene>
    <name evidence="1" type="ORF">HNY73_014235</name>
</gene>
<proteinExistence type="predicted"/>
<name>A0A8T0ESF3_ARGBR</name>
<reference evidence="1" key="2">
    <citation type="submission" date="2020-06" db="EMBL/GenBank/DDBJ databases">
        <authorList>
            <person name="Sheffer M."/>
        </authorList>
    </citation>
    <scope>NUCLEOTIDE SEQUENCE</scope>
</reference>
<dbReference type="EMBL" id="JABXBU010002072">
    <property type="protein sequence ID" value="KAF8777366.1"/>
    <property type="molecule type" value="Genomic_DNA"/>
</dbReference>
<protein>
    <submittedName>
        <fullName evidence="1">Uncharacterized protein</fullName>
    </submittedName>
</protein>
<dbReference type="AlphaFoldDB" id="A0A8T0ESF3"/>
<keyword evidence="2" id="KW-1185">Reference proteome</keyword>
<dbReference type="Proteomes" id="UP000807504">
    <property type="component" value="Unassembled WGS sequence"/>
</dbReference>